<organism evidence="1 2">
    <name type="scientific">Pyxicephalus adspersus</name>
    <name type="common">African bullfrog</name>
    <dbReference type="NCBI Taxonomy" id="30357"/>
    <lineage>
        <taxon>Eukaryota</taxon>
        <taxon>Metazoa</taxon>
        <taxon>Chordata</taxon>
        <taxon>Craniata</taxon>
        <taxon>Vertebrata</taxon>
        <taxon>Euteleostomi</taxon>
        <taxon>Amphibia</taxon>
        <taxon>Batrachia</taxon>
        <taxon>Anura</taxon>
        <taxon>Neobatrachia</taxon>
        <taxon>Ranoidea</taxon>
        <taxon>Pyxicephalidae</taxon>
        <taxon>Pyxicephalinae</taxon>
        <taxon>Pyxicephalus</taxon>
    </lineage>
</organism>
<dbReference type="PANTHER" id="PTHR33769">
    <property type="entry name" value="TESTIS-EXPRESSED PROTEIN 26 ISOFORM X3"/>
    <property type="match status" value="1"/>
</dbReference>
<dbReference type="EMBL" id="DYDO01000001">
    <property type="protein sequence ID" value="DBA32619.1"/>
    <property type="molecule type" value="Genomic_DNA"/>
</dbReference>
<evidence type="ECO:0000313" key="2">
    <source>
        <dbReference type="Proteomes" id="UP001181693"/>
    </source>
</evidence>
<keyword evidence="2" id="KW-1185">Reference proteome</keyword>
<name>A0AAV3B1B7_PYXAD</name>
<comment type="caution">
    <text evidence="1">The sequence shown here is derived from an EMBL/GenBank/DDBJ whole genome shotgun (WGS) entry which is preliminary data.</text>
</comment>
<accession>A0AAV3B1B7</accession>
<evidence type="ECO:0000313" key="1">
    <source>
        <dbReference type="EMBL" id="DBA32619.1"/>
    </source>
</evidence>
<evidence type="ECO:0008006" key="3">
    <source>
        <dbReference type="Google" id="ProtNLM"/>
    </source>
</evidence>
<dbReference type="AlphaFoldDB" id="A0AAV3B1B7"/>
<proteinExistence type="predicted"/>
<dbReference type="Proteomes" id="UP001181693">
    <property type="component" value="Unassembled WGS sequence"/>
</dbReference>
<reference evidence="1" key="1">
    <citation type="thesis" date="2020" institute="ProQuest LLC" country="789 East Eisenhower Parkway, Ann Arbor, MI, USA">
        <title>Comparative Genomics and Chromosome Evolution.</title>
        <authorList>
            <person name="Mudd A.B."/>
        </authorList>
    </citation>
    <scope>NUCLEOTIDE SEQUENCE</scope>
    <source>
        <strain evidence="1">1538</strain>
        <tissue evidence="1">Blood</tissue>
    </source>
</reference>
<dbReference type="PANTHER" id="PTHR33769:SF1">
    <property type="entry name" value="TESTIS-EXPRESSED PROTEIN 26"/>
    <property type="match status" value="1"/>
</dbReference>
<gene>
    <name evidence="1" type="ORF">GDO54_000396</name>
</gene>
<sequence>MISTQLDGDVLKPQFIEQLNYLKDKSKSLAEKEKCDCLSECLLISSKLCNSMKPSRPADKAPQRPKTAMAALGGNLWDPYETSMNRDYPQKASSPTIAVRPKTSKSYRNPYYLCDPIGISMYSDEFGWKPYFKTEPIRAATSSGARNHRPHPDKTFAAWRLPHQEKKISEDSRSSWIKPPSIAEVQRVMASQYLTTYKGDYLGIPQGYQVKYAVDAAPDWRKELPKPLATESRFHYQIQPRAPELDDVTHKYGCYSTRRLAAKGAVPTVTYAHIRNQQNKTQLTTYQRHFGKEYVDLSGLVASLDPAELASHLQSVPNEERRMLEKFLKALRKNDNQRLETKSTQTKLK</sequence>
<dbReference type="GO" id="GO:0005737">
    <property type="term" value="C:cytoplasm"/>
    <property type="evidence" value="ECO:0007669"/>
    <property type="project" value="TreeGrafter"/>
</dbReference>
<protein>
    <recommendedName>
        <fullName evidence="3">Testis-expressed protein 26</fullName>
    </recommendedName>
</protein>
<dbReference type="InterPro" id="IPR043460">
    <property type="entry name" value="MEDAG/TEX26"/>
</dbReference>